<dbReference type="Gene3D" id="3.40.50.12780">
    <property type="entry name" value="N-terminal domain of ligase-like"/>
    <property type="match status" value="1"/>
</dbReference>
<name>A0ABT0C7R2_THEVL</name>
<feature type="domain" description="AMP-dependent synthetase/ligase" evidence="1">
    <location>
        <begin position="22"/>
        <end position="451"/>
    </location>
</feature>
<proteinExistence type="predicted"/>
<dbReference type="PANTHER" id="PTHR43813">
    <property type="entry name" value="ACYL-ACTIVATING ENZYME 16, CHLOROPLASTIC-RELATED"/>
    <property type="match status" value="1"/>
</dbReference>
<sequence>MTTAIASATPTAPGTTLLNVWQRLAEQFPQHIALRDPHVQPVFEITYSKLFQQVQTLASGLQALGIRPGDRVALIADNSPRWLMADLATMFTGAVNVPRSAIADPEELGYILRHSGSTTLIVQDLKTLKRIQSDVRALGIERVLLLSDEEQTEVLNFSQWLQKGRDHGFEAPRLERSQLATIIYTSGTSGRPKGVMLSHGNLMHQVENLHVIVQPQPGDRVLTILPTWHSYERACEYFLLSRACTLVYTNPRFIKQDFKQEAPHFLVAVPRIWETVYDGIQRQFNEKSALMQRIIRGLIRLSERYVLAGRVARNQSILHYGASPSERLRARLQHLLLLPLHKLGDLLIYKKVRQALGPNFQHAISGGGSLPAYLDLFYEVVGISILNGYGLTETSPVLCARRPEWNVRGTAGPPLPGTEFRILDPETRQPLPQGEKGLITARGPQVMMGYYNNPEATAKVLTADGWFDTGDLGWLTPDGQLVITGRAKDTIVLSNGENIEPQPLEDVCLQCPYISQIVVVGQDQKKLAALIYPNLEALQAWATEQGIPTAEPEWLASPQVRSLILEELRTRIQQRPGYRPDDQIGDFRFLPEPLSVENGLMTQTLKIKRNPVAERYAHLLKELYPA</sequence>
<dbReference type="PANTHER" id="PTHR43813:SF1">
    <property type="entry name" value="ACYL-ACTIVATING ENZYME 16, CHLOROPLASTIC-RELATED"/>
    <property type="match status" value="1"/>
</dbReference>
<dbReference type="RefSeq" id="WP_244349050.1">
    <property type="nucleotide sequence ID" value="NZ_JAFIRA010000004.1"/>
</dbReference>
<keyword evidence="3" id="KW-1185">Reference proteome</keyword>
<dbReference type="PROSITE" id="PS00455">
    <property type="entry name" value="AMP_BINDING"/>
    <property type="match status" value="1"/>
</dbReference>
<evidence type="ECO:0000313" key="2">
    <source>
        <dbReference type="EMBL" id="MCJ2541836.1"/>
    </source>
</evidence>
<organism evidence="2 3">
    <name type="scientific">Thermostichus vulcanus str. 'Rupite'</name>
    <dbReference type="NCBI Taxonomy" id="2813851"/>
    <lineage>
        <taxon>Bacteria</taxon>
        <taxon>Bacillati</taxon>
        <taxon>Cyanobacteriota</taxon>
        <taxon>Cyanophyceae</taxon>
        <taxon>Thermostichales</taxon>
        <taxon>Thermostichaceae</taxon>
        <taxon>Thermostichus</taxon>
    </lineage>
</organism>
<reference evidence="2" key="1">
    <citation type="submission" date="2021-02" db="EMBL/GenBank/DDBJ databases">
        <title>The CRISPR/cas machinery reduction and long-range gene transfer in the hot spring cyanobacterium Synechococcus.</title>
        <authorList>
            <person name="Dvorak P."/>
            <person name="Jahodarova E."/>
            <person name="Hasler P."/>
            <person name="Poulickova A."/>
        </authorList>
    </citation>
    <scope>NUCLEOTIDE SEQUENCE</scope>
    <source>
        <strain evidence="2">Rupite</strain>
    </source>
</reference>
<dbReference type="InterPro" id="IPR020845">
    <property type="entry name" value="AMP-binding_CS"/>
</dbReference>
<dbReference type="Proteomes" id="UP000830835">
    <property type="component" value="Unassembled WGS sequence"/>
</dbReference>
<gene>
    <name evidence="2" type="ORF">JX360_02770</name>
</gene>
<protein>
    <submittedName>
        <fullName evidence="2">AMP-binding protein</fullName>
    </submittedName>
</protein>
<evidence type="ECO:0000259" key="1">
    <source>
        <dbReference type="Pfam" id="PF00501"/>
    </source>
</evidence>
<dbReference type="InterPro" id="IPR042099">
    <property type="entry name" value="ANL_N_sf"/>
</dbReference>
<evidence type="ECO:0000313" key="3">
    <source>
        <dbReference type="Proteomes" id="UP000830835"/>
    </source>
</evidence>
<dbReference type="InterPro" id="IPR000873">
    <property type="entry name" value="AMP-dep_synth/lig_dom"/>
</dbReference>
<dbReference type="EMBL" id="JAFIRA010000004">
    <property type="protein sequence ID" value="MCJ2541836.1"/>
    <property type="molecule type" value="Genomic_DNA"/>
</dbReference>
<comment type="caution">
    <text evidence="2">The sequence shown here is derived from an EMBL/GenBank/DDBJ whole genome shotgun (WGS) entry which is preliminary data.</text>
</comment>
<accession>A0ABT0C7R2</accession>
<dbReference type="Pfam" id="PF23562">
    <property type="entry name" value="AMP-binding_C_3"/>
    <property type="match status" value="1"/>
</dbReference>
<dbReference type="SUPFAM" id="SSF56801">
    <property type="entry name" value="Acetyl-CoA synthetase-like"/>
    <property type="match status" value="1"/>
</dbReference>
<dbReference type="Pfam" id="PF00501">
    <property type="entry name" value="AMP-binding"/>
    <property type="match status" value="1"/>
</dbReference>
<dbReference type="InterPro" id="IPR052987">
    <property type="entry name" value="Chloroplast_AMP-bd_Enzymes"/>
</dbReference>